<dbReference type="EMBL" id="LT549890">
    <property type="protein sequence ID" value="SAI85305.1"/>
    <property type="molecule type" value="Genomic_DNA"/>
</dbReference>
<protein>
    <submittedName>
        <fullName evidence="1">Glycosyltransferase</fullName>
    </submittedName>
</protein>
<gene>
    <name evidence="1" type="ORF">SSOP1_1751</name>
</gene>
<dbReference type="GeneID" id="27427972"/>
<dbReference type="OrthoDB" id="132546at2157"/>
<dbReference type="PANTHER" id="PTHR12526">
    <property type="entry name" value="GLYCOSYLTRANSFERASE"/>
    <property type="match status" value="1"/>
</dbReference>
<dbReference type="PANTHER" id="PTHR12526:SF630">
    <property type="entry name" value="GLYCOSYLTRANSFERASE"/>
    <property type="match status" value="1"/>
</dbReference>
<dbReference type="GeneID" id="1454613"/>
<evidence type="ECO:0000313" key="1">
    <source>
        <dbReference type="EMBL" id="SAI85305.1"/>
    </source>
</evidence>
<proteinExistence type="predicted"/>
<dbReference type="PATRIC" id="fig|2287.9.peg.1834"/>
<dbReference type="Proteomes" id="UP000076770">
    <property type="component" value="Chromosome i"/>
</dbReference>
<dbReference type="Pfam" id="PF13692">
    <property type="entry name" value="Glyco_trans_1_4"/>
    <property type="match status" value="1"/>
</dbReference>
<dbReference type="AlphaFoldDB" id="A0A157T1U9"/>
<evidence type="ECO:0000313" key="2">
    <source>
        <dbReference type="Proteomes" id="UP000076770"/>
    </source>
</evidence>
<name>A0A157T1U9_SACSO</name>
<dbReference type="RefSeq" id="WP_010923521.1">
    <property type="nucleotide sequence ID" value="NZ_LT549890.1"/>
</dbReference>
<dbReference type="SUPFAM" id="SSF53756">
    <property type="entry name" value="UDP-Glycosyltransferase/glycogen phosphorylase"/>
    <property type="match status" value="1"/>
</dbReference>
<dbReference type="GO" id="GO:0016740">
    <property type="term" value="F:transferase activity"/>
    <property type="evidence" value="ECO:0007669"/>
    <property type="project" value="UniProtKB-KW"/>
</dbReference>
<sequence length="341" mass="39355">MRILISPPMRFGKEFLGGMRRTLEVYSRMGEEVYLCVDERTLPQVDPEISPLLSKFHLVSSSSTDKKTYLKGFLNCLKYARKVDVLISYSEYSLSVYYTWLLSLFSRKPFIVVVHHVTEEIRGSKFLRTVIARSKGIICLDNPEVYEELKSLFPNKVILTSTNGVSVEDYYTSEEKICDGIFVGNYGERKGSRYLFQIWDKVNEKIDAKLCIIGKGWSEIPKNSVYYGFVTEREKIDLLAKSKVFVFPSLYEGFALAVTEALSAYLPVVTWDLKWSERYPVAIRVTYPDISSFAEEVVKLLKDEKLRKSIGEKSRELAKTLNWEKAAEMEKKAIYKIMESK</sequence>
<dbReference type="Gene3D" id="3.40.50.2000">
    <property type="entry name" value="Glycogen Phosphorylase B"/>
    <property type="match status" value="2"/>
</dbReference>
<organism evidence="1 2">
    <name type="scientific">Saccharolobus solfataricus</name>
    <name type="common">Sulfolobus solfataricus</name>
    <dbReference type="NCBI Taxonomy" id="2287"/>
    <lineage>
        <taxon>Archaea</taxon>
        <taxon>Thermoproteota</taxon>
        <taxon>Thermoprotei</taxon>
        <taxon>Sulfolobales</taxon>
        <taxon>Sulfolobaceae</taxon>
        <taxon>Saccharolobus</taxon>
    </lineage>
</organism>
<accession>A0A157T1U9</accession>
<dbReference type="CDD" id="cd03801">
    <property type="entry name" value="GT4_PimA-like"/>
    <property type="match status" value="1"/>
</dbReference>
<reference evidence="2" key="1">
    <citation type="submission" date="2016-04" db="EMBL/GenBank/DDBJ databases">
        <authorList>
            <person name="Shah S.A."/>
            <person name="Garrett R.A."/>
        </authorList>
    </citation>
    <scope>NUCLEOTIDE SEQUENCE [LARGE SCALE GENOMIC DNA]</scope>
    <source>
        <strain evidence="2">ATCC 35091 / DSM 1616 / JCM 8930 / NBRC 15331 / P1</strain>
    </source>
</reference>
<keyword evidence="1" id="KW-0808">Transferase</keyword>